<dbReference type="GO" id="GO:0003677">
    <property type="term" value="F:DNA binding"/>
    <property type="evidence" value="ECO:0007669"/>
    <property type="project" value="UniProtKB-UniRule"/>
</dbReference>
<feature type="zinc finger region" evidence="16">
    <location>
        <begin position="28"/>
        <end position="64"/>
    </location>
</feature>
<evidence type="ECO:0000256" key="7">
    <source>
        <dbReference type="ARBA" id="ARBA00022771"/>
    </source>
</evidence>
<dbReference type="GO" id="GO:0042025">
    <property type="term" value="C:host cell nucleus"/>
    <property type="evidence" value="ECO:0007669"/>
    <property type="project" value="UniProtKB-SubCell"/>
</dbReference>
<dbReference type="GO" id="GO:0052170">
    <property type="term" value="P:symbiont-mediated suppression of host innate immune response"/>
    <property type="evidence" value="ECO:0007669"/>
    <property type="project" value="UniProtKB-KW"/>
</dbReference>
<keyword evidence="8 16" id="KW-0862">Zinc</keyword>
<evidence type="ECO:0000256" key="9">
    <source>
        <dbReference type="ARBA" id="ARBA00023015"/>
    </source>
</evidence>
<comment type="subcellular location">
    <subcellularLocation>
        <location evidence="16 17">Host cytoplasm</location>
    </subcellularLocation>
    <subcellularLocation>
        <location evidence="16 17">Host nucleus</location>
    </subcellularLocation>
</comment>
<keyword evidence="9 16" id="KW-0805">Transcription regulation</keyword>
<name>A0A385PK68_9PAPI</name>
<reference evidence="18" key="1">
    <citation type="journal article" date="2018" name="Nat. Med.">
        <title>Expanded skin virome in DOCK8-deficient patients.</title>
        <authorList>
            <consortium name="NISC Comparative Sequencing Program"/>
            <person name="Tirosh O."/>
            <person name="Conlan S."/>
            <person name="Deming C."/>
            <person name="Lee-Lin S.Q."/>
            <person name="Huang X."/>
            <person name="Su H.C."/>
            <person name="Freeman A.F."/>
            <person name="Segre J.A."/>
            <person name="Kong H.H."/>
        </authorList>
    </citation>
    <scope>NUCLEOTIDE SEQUENCE</scope>
    <source>
        <strain evidence="18">HPV-mSK_192</strain>
    </source>
</reference>
<evidence type="ECO:0000256" key="13">
    <source>
        <dbReference type="ARBA" id="ARBA00023200"/>
    </source>
</evidence>
<dbReference type="SUPFAM" id="SSF161229">
    <property type="entry name" value="E6 C-terminal domain-like"/>
    <property type="match status" value="2"/>
</dbReference>
<evidence type="ECO:0000256" key="10">
    <source>
        <dbReference type="ARBA" id="ARBA00023125"/>
    </source>
</evidence>
<feature type="zinc finger region" evidence="16">
    <location>
        <begin position="101"/>
        <end position="137"/>
    </location>
</feature>
<keyword evidence="13 16" id="KW-1035">Host cytoplasm</keyword>
<evidence type="ECO:0000256" key="16">
    <source>
        <dbReference type="HAMAP-Rule" id="MF_04006"/>
    </source>
</evidence>
<evidence type="ECO:0000256" key="6">
    <source>
        <dbReference type="ARBA" id="ARBA00022723"/>
    </source>
</evidence>
<keyword evidence="15 16" id="KW-1119">Modulation of host cell apoptosis by virus</keyword>
<evidence type="ECO:0000256" key="3">
    <source>
        <dbReference type="ARBA" id="ARBA00022562"/>
    </source>
</evidence>
<evidence type="ECO:0000256" key="15">
    <source>
        <dbReference type="ARBA" id="ARBA00023323"/>
    </source>
</evidence>
<comment type="subunit">
    <text evidence="16">Forms homodimers. Interacts with ubiquitin-protein ligase UBE3A/E6-AP; this interaction stimulates UBE3A ubiquitin activity. Interacts with host BAK1.</text>
</comment>
<evidence type="ECO:0000256" key="12">
    <source>
        <dbReference type="ARBA" id="ARBA00023163"/>
    </source>
</evidence>
<evidence type="ECO:0000256" key="1">
    <source>
        <dbReference type="ARBA" id="ARBA00006346"/>
    </source>
</evidence>
<dbReference type="GO" id="GO:0039502">
    <property type="term" value="P:symbiont-mediated suppression of host type I interferon-mediated signaling pathway"/>
    <property type="evidence" value="ECO:0007669"/>
    <property type="project" value="UniProtKB-UniRule"/>
</dbReference>
<dbReference type="GO" id="GO:0052150">
    <property type="term" value="P:symbiont-mediated perturbation of host apoptosis"/>
    <property type="evidence" value="ECO:0007669"/>
    <property type="project" value="UniProtKB-KW"/>
</dbReference>
<dbReference type="GO" id="GO:0006351">
    <property type="term" value="P:DNA-templated transcription"/>
    <property type="evidence" value="ECO:0007669"/>
    <property type="project" value="UniProtKB-UniRule"/>
</dbReference>
<keyword evidence="4 16" id="KW-0945">Host-virus interaction</keyword>
<comment type="similarity">
    <text evidence="1 16 17">Belongs to the papillomaviridae E6 protein family.</text>
</comment>
<evidence type="ECO:0000256" key="2">
    <source>
        <dbReference type="ARBA" id="ARBA00022518"/>
    </source>
</evidence>
<evidence type="ECO:0000256" key="11">
    <source>
        <dbReference type="ARBA" id="ARBA00023159"/>
    </source>
</evidence>
<dbReference type="InterPro" id="IPR001334">
    <property type="entry name" value="E6"/>
</dbReference>
<comment type="caution">
    <text evidence="16">Lacks conserved residue(s) required for the propagation of feature annotation.</text>
</comment>
<evidence type="ECO:0000256" key="14">
    <source>
        <dbReference type="ARBA" id="ARBA00023280"/>
    </source>
</evidence>
<dbReference type="HAMAP" id="MF_04006">
    <property type="entry name" value="HPV_E6"/>
    <property type="match status" value="1"/>
</dbReference>
<sequence length="147" mass="17098">MEPLLKPLCVEEYCNFFHIDLCDLTLPCIFCHSFVDSVQLSVFQQRQLSLVWRGERCYAACLQCLCNVAEIERTRYFQCLVRGEYIEHCTQTPLQNLVVRCLFCMALLSSNEKIDVIASGQNFYLVRSNWKGICRSCLQNAWGESNY</sequence>
<evidence type="ECO:0000313" key="18">
    <source>
        <dbReference type="EMBL" id="AYA94459.1"/>
    </source>
</evidence>
<evidence type="ECO:0000256" key="4">
    <source>
        <dbReference type="ARBA" id="ARBA00022581"/>
    </source>
</evidence>
<keyword evidence="6 16" id="KW-0479">Metal-binding</keyword>
<evidence type="ECO:0000256" key="8">
    <source>
        <dbReference type="ARBA" id="ARBA00022833"/>
    </source>
</evidence>
<organism evidence="18">
    <name type="scientific">Human papillomavirus</name>
    <dbReference type="NCBI Taxonomy" id="10566"/>
    <lineage>
        <taxon>Viruses</taxon>
        <taxon>Monodnaviria</taxon>
        <taxon>Shotokuvirae</taxon>
        <taxon>Cossaviricota</taxon>
        <taxon>Papovaviricetes</taxon>
        <taxon>Zurhausenvirales</taxon>
        <taxon>Papillomaviridae</taxon>
    </lineage>
</organism>
<evidence type="ECO:0000256" key="17">
    <source>
        <dbReference type="RuleBase" id="RU363123"/>
    </source>
</evidence>
<keyword evidence="5 16" id="KW-1090">Inhibition of host innate immune response by virus</keyword>
<keyword evidence="11 16" id="KW-0010">Activator</keyword>
<dbReference type="GO" id="GO:0006355">
    <property type="term" value="P:regulation of DNA-templated transcription"/>
    <property type="evidence" value="ECO:0007669"/>
    <property type="project" value="UniProtKB-UniRule"/>
</dbReference>
<keyword evidence="10 16" id="KW-0238">DNA-binding</keyword>
<keyword evidence="14 16" id="KW-0899">Viral immunoevasion</keyword>
<gene>
    <name evidence="16" type="primary">E6</name>
</gene>
<dbReference type="Pfam" id="PF00518">
    <property type="entry name" value="E6"/>
    <property type="match status" value="1"/>
</dbReference>
<dbReference type="Gene3D" id="3.30.240.40">
    <property type="entry name" value="E6 early regulatory protein"/>
    <property type="match status" value="2"/>
</dbReference>
<evidence type="ECO:0000256" key="5">
    <source>
        <dbReference type="ARBA" id="ARBA00022632"/>
    </source>
</evidence>
<dbReference type="EMBL" id="MH777334">
    <property type="protein sequence ID" value="AYA94459.1"/>
    <property type="molecule type" value="Genomic_DNA"/>
</dbReference>
<dbReference type="GO" id="GO:0039648">
    <property type="term" value="P:symbiont-mediated perturbation of host ubiquitin-like protein modification"/>
    <property type="evidence" value="ECO:0007669"/>
    <property type="project" value="UniProtKB-UniRule"/>
</dbReference>
<protein>
    <recommendedName>
        <fullName evidence="16 17">Protein E6</fullName>
    </recommendedName>
</protein>
<accession>A0A385PK68</accession>
<keyword evidence="3 16" id="KW-1048">Host nucleus</keyword>
<dbReference type="GO" id="GO:0030430">
    <property type="term" value="C:host cell cytoplasm"/>
    <property type="evidence" value="ECO:0007669"/>
    <property type="project" value="UniProtKB-SubCell"/>
</dbReference>
<keyword evidence="2 16" id="KW-0244">Early protein</keyword>
<dbReference type="GO" id="GO:0008270">
    <property type="term" value="F:zinc ion binding"/>
    <property type="evidence" value="ECO:0007669"/>
    <property type="project" value="UniProtKB-KW"/>
</dbReference>
<keyword evidence="12 16" id="KW-0804">Transcription</keyword>
<dbReference type="InterPro" id="IPR038575">
    <property type="entry name" value="E6_sf"/>
</dbReference>
<keyword evidence="7 16" id="KW-0863">Zinc-finger</keyword>
<proteinExistence type="inferred from homology"/>
<comment type="function">
    <text evidence="16">Plays a major role in the induction and maintenance of cellular transformation. E6 associates with host UBE3A/E6-AP ubiquitin-protein ligase and modulates its activity. Protects host keratinocytes from apoptosis by mediating the degradation of host BAK1. May also inhibit host immune response.</text>
</comment>